<dbReference type="AlphaFoldDB" id="A0A9Q7EXC8"/>
<reference evidence="2" key="1">
    <citation type="submission" date="2021-04" db="EMBL/GenBank/DDBJ databases">
        <title>A novel Synergistetes isolate from a pyrite-forming mixed culture.</title>
        <authorList>
            <person name="Bunk B."/>
            <person name="Sproer C."/>
            <person name="Spring S."/>
            <person name="Pester M."/>
        </authorList>
    </citation>
    <scope>NUCLEOTIDE SEQUENCE [LARGE SCALE GENOMIC DNA]</scope>
    <source>
        <strain evidence="2">J.5.4.2-T.3.5.2</strain>
    </source>
</reference>
<organism evidence="1 2">
    <name type="scientific">Aminithiophilus ramosus</name>
    <dbReference type="NCBI Taxonomy" id="3029084"/>
    <lineage>
        <taxon>Bacteria</taxon>
        <taxon>Thermotogati</taxon>
        <taxon>Synergistota</taxon>
        <taxon>Synergistia</taxon>
        <taxon>Synergistales</taxon>
        <taxon>Aminithiophilaceae</taxon>
        <taxon>Aminithiophilus</taxon>
    </lineage>
</organism>
<accession>A0A9Q7EXC8</accession>
<keyword evidence="2" id="KW-1185">Reference proteome</keyword>
<name>A0A9Q7EXC8_9BACT</name>
<sequence>MRAKRGLALLLGGALLWVIWQPPIPESGFSYAVREGDRVWRVQRFFRSSPVAGARLGTVEGLSPTFVAWATITPSDAVEGEPEGVCFFDGDGDFSGFMPLSGERLQALEALRIEGDSLLLALSGPGGSRELVVPLEEARLSWSRGGCDTFRESRWE</sequence>
<evidence type="ECO:0000313" key="2">
    <source>
        <dbReference type="Proteomes" id="UP000671879"/>
    </source>
</evidence>
<protein>
    <submittedName>
        <fullName evidence="1">Uncharacterized protein</fullName>
    </submittedName>
</protein>
<dbReference type="Proteomes" id="UP000671879">
    <property type="component" value="Chromosome"/>
</dbReference>
<proteinExistence type="predicted"/>
<evidence type="ECO:0000313" key="1">
    <source>
        <dbReference type="EMBL" id="QTX32365.1"/>
    </source>
</evidence>
<dbReference type="RefSeq" id="WP_274373595.1">
    <property type="nucleotide sequence ID" value="NZ_CP072943.1"/>
</dbReference>
<dbReference type="KEGG" id="aram:KAR29_13880"/>
<dbReference type="EMBL" id="CP072943">
    <property type="protein sequence ID" value="QTX32365.1"/>
    <property type="molecule type" value="Genomic_DNA"/>
</dbReference>
<gene>
    <name evidence="1" type="ORF">KAR29_13880</name>
</gene>